<keyword evidence="3" id="KW-1185">Reference proteome</keyword>
<organism evidence="2 3">
    <name type="scientific">Clostridium mobile</name>
    <dbReference type="NCBI Taxonomy" id="2841512"/>
    <lineage>
        <taxon>Bacteria</taxon>
        <taxon>Bacillati</taxon>
        <taxon>Bacillota</taxon>
        <taxon>Clostridia</taxon>
        <taxon>Eubacteriales</taxon>
        <taxon>Clostridiaceae</taxon>
        <taxon>Clostridium</taxon>
    </lineage>
</organism>
<feature type="signal peptide" evidence="1">
    <location>
        <begin position="1"/>
        <end position="24"/>
    </location>
</feature>
<feature type="chain" id="PRO_5045837309" evidence="1">
    <location>
        <begin position="25"/>
        <end position="222"/>
    </location>
</feature>
<evidence type="ECO:0000256" key="1">
    <source>
        <dbReference type="SAM" id="SignalP"/>
    </source>
</evidence>
<comment type="caution">
    <text evidence="2">The sequence shown here is derived from an EMBL/GenBank/DDBJ whole genome shotgun (WGS) entry which is preliminary data.</text>
</comment>
<name>A0ABS6EN49_9CLOT</name>
<evidence type="ECO:0000313" key="3">
    <source>
        <dbReference type="Proteomes" id="UP000726170"/>
    </source>
</evidence>
<gene>
    <name evidence="2" type="ORF">KQI86_19905</name>
</gene>
<dbReference type="RefSeq" id="WP_216441159.1">
    <property type="nucleotide sequence ID" value="NZ_JAHLQF010000010.1"/>
</dbReference>
<evidence type="ECO:0000313" key="2">
    <source>
        <dbReference type="EMBL" id="MBU5486552.1"/>
    </source>
</evidence>
<sequence length="222" mass="24425">MKKNIGILLLALSLTASIPTAAYAANPTNEKTQNYAAPIEEKEDSLRSIRSELAKSGATLTLISEDEYYAEKAKLTNESIETVKNRDKLRDSLSLRASDPYTYGTISRTETLVDGKGAKCQIRYGFKAKFYSSGSFHEYKEILDKGFVIASGSGDFDWEPAGDIYMQIINNGWNVRFMASGVVKATVDSTLSAGFEAAGFSLGGTSGTSRVYRNYYDIHHNF</sequence>
<dbReference type="Proteomes" id="UP000726170">
    <property type="component" value="Unassembled WGS sequence"/>
</dbReference>
<proteinExistence type="predicted"/>
<dbReference type="EMBL" id="JAHLQF010000010">
    <property type="protein sequence ID" value="MBU5486552.1"/>
    <property type="molecule type" value="Genomic_DNA"/>
</dbReference>
<reference evidence="2 3" key="1">
    <citation type="submission" date="2021-06" db="EMBL/GenBank/DDBJ databases">
        <authorList>
            <person name="Sun Q."/>
            <person name="Li D."/>
        </authorList>
    </citation>
    <scope>NUCLEOTIDE SEQUENCE [LARGE SCALE GENOMIC DNA]</scope>
    <source>
        <strain evidence="2 3">MSJ-11</strain>
    </source>
</reference>
<protein>
    <submittedName>
        <fullName evidence="2">Uncharacterized protein</fullName>
    </submittedName>
</protein>
<accession>A0ABS6EN49</accession>
<keyword evidence="1" id="KW-0732">Signal</keyword>